<keyword evidence="1" id="KW-1133">Transmembrane helix</keyword>
<feature type="transmembrane region" description="Helical" evidence="1">
    <location>
        <begin position="160"/>
        <end position="185"/>
    </location>
</feature>
<keyword evidence="1" id="KW-0812">Transmembrane</keyword>
<evidence type="ECO:0000313" key="3">
    <source>
        <dbReference type="Proteomes" id="UP000534186"/>
    </source>
</evidence>
<feature type="transmembrane region" description="Helical" evidence="1">
    <location>
        <begin position="267"/>
        <end position="294"/>
    </location>
</feature>
<name>A0A7Y9NJ02_9BACT</name>
<feature type="transmembrane region" description="Helical" evidence="1">
    <location>
        <begin position="87"/>
        <end position="109"/>
    </location>
</feature>
<dbReference type="Proteomes" id="UP000534186">
    <property type="component" value="Unassembled WGS sequence"/>
</dbReference>
<feature type="transmembrane region" description="Helical" evidence="1">
    <location>
        <begin position="306"/>
        <end position="324"/>
    </location>
</feature>
<feature type="transmembrane region" description="Helical" evidence="1">
    <location>
        <begin position="138"/>
        <end position="153"/>
    </location>
</feature>
<sequence length="519" mass="58756">MMLEDSRAPGKVTGFLVILISFLALDLLSWPIFFSYYLWVFADRSNFLNLDYMLAEHLHLGVDAFYQYGLLPVFIQHLLFAMYGRGYWPMIGCTIVVLILMAAFWSLFLRYVSRRWLYLLAVITVTPFLLWVNPNFPYSLVQLSMLFALLFLLEGRADAALAVSVIGCFSVPSLPLLLTGLLALYIAADWWLNSDRSISLLVRRFAPGVLTYVLLFAGLSAFFGFRSAVATAFPMLGVKFYYGSGKMDYSDLKTFLHPAGHSLKYYIAYYIVTPVTWWILSTLALIVMGVQSFVTMVRTRRPDPKYAVVAFCAALQVFFAVVAYKGDGQHIIYDPIVAVGVLLGISVLATPRWQNRLLILFISVGLCAQAAQARATLTAWKETHRSPITKNLYAEPEYVPQMAKILEIASKHKVLMMSNATGVHNYYPAIGSPDTWFLMPNQQLPTDRERILADVRAAEVVVEDTTHVPYFTDRDPDVQAELRSMCLTDVTRDFQIWWRHPPESAACKVNMRNTRSGPQ</sequence>
<protein>
    <recommendedName>
        <fullName evidence="4">Glycosyltransferase RgtA/B/C/D-like domain-containing protein</fullName>
    </recommendedName>
</protein>
<comment type="caution">
    <text evidence="2">The sequence shown here is derived from an EMBL/GenBank/DDBJ whole genome shotgun (WGS) entry which is preliminary data.</text>
</comment>
<dbReference type="EMBL" id="JACCCV010000001">
    <property type="protein sequence ID" value="NYF50122.1"/>
    <property type="molecule type" value="Genomic_DNA"/>
</dbReference>
<reference evidence="2 3" key="1">
    <citation type="submission" date="2020-07" db="EMBL/GenBank/DDBJ databases">
        <title>Genomic Encyclopedia of Type Strains, Phase IV (KMG-V): Genome sequencing to study the core and pangenomes of soil and plant-associated prokaryotes.</title>
        <authorList>
            <person name="Whitman W."/>
        </authorList>
    </citation>
    <scope>NUCLEOTIDE SEQUENCE [LARGE SCALE GENOMIC DNA]</scope>
    <source>
        <strain evidence="2 3">M8UP30</strain>
    </source>
</reference>
<feature type="transmembrane region" description="Helical" evidence="1">
    <location>
        <begin position="331"/>
        <end position="351"/>
    </location>
</feature>
<keyword evidence="1" id="KW-0472">Membrane</keyword>
<feature type="transmembrane region" description="Helical" evidence="1">
    <location>
        <begin position="12"/>
        <end position="39"/>
    </location>
</feature>
<evidence type="ECO:0008006" key="4">
    <source>
        <dbReference type="Google" id="ProtNLM"/>
    </source>
</evidence>
<organism evidence="2 3">
    <name type="scientific">Tunturiibacter lichenicola</name>
    <dbReference type="NCBI Taxonomy" id="2051959"/>
    <lineage>
        <taxon>Bacteria</taxon>
        <taxon>Pseudomonadati</taxon>
        <taxon>Acidobacteriota</taxon>
        <taxon>Terriglobia</taxon>
        <taxon>Terriglobales</taxon>
        <taxon>Acidobacteriaceae</taxon>
        <taxon>Tunturiibacter</taxon>
    </lineage>
</organism>
<evidence type="ECO:0000256" key="1">
    <source>
        <dbReference type="SAM" id="Phobius"/>
    </source>
</evidence>
<dbReference type="AlphaFoldDB" id="A0A7Y9NJ02"/>
<proteinExistence type="predicted"/>
<feature type="transmembrane region" description="Helical" evidence="1">
    <location>
        <begin position="116"/>
        <end position="132"/>
    </location>
</feature>
<accession>A0A7Y9NJ02</accession>
<evidence type="ECO:0000313" key="2">
    <source>
        <dbReference type="EMBL" id="NYF50122.1"/>
    </source>
</evidence>
<gene>
    <name evidence="2" type="ORF">HDF12_000487</name>
</gene>
<feature type="transmembrane region" description="Helical" evidence="1">
    <location>
        <begin position="205"/>
        <end position="225"/>
    </location>
</feature>